<dbReference type="EMBL" id="OOIL02000262">
    <property type="protein sequence ID" value="VFQ63089.1"/>
    <property type="molecule type" value="Genomic_DNA"/>
</dbReference>
<dbReference type="GO" id="GO:0032259">
    <property type="term" value="P:methylation"/>
    <property type="evidence" value="ECO:0007669"/>
    <property type="project" value="UniProtKB-KW"/>
</dbReference>
<dbReference type="OrthoDB" id="411785at2759"/>
<organism evidence="4 5">
    <name type="scientific">Cuscuta campestris</name>
    <dbReference type="NCBI Taxonomy" id="132261"/>
    <lineage>
        <taxon>Eukaryota</taxon>
        <taxon>Viridiplantae</taxon>
        <taxon>Streptophyta</taxon>
        <taxon>Embryophyta</taxon>
        <taxon>Tracheophyta</taxon>
        <taxon>Spermatophyta</taxon>
        <taxon>Magnoliopsida</taxon>
        <taxon>eudicotyledons</taxon>
        <taxon>Gunneridae</taxon>
        <taxon>Pentapetalae</taxon>
        <taxon>asterids</taxon>
        <taxon>lamiids</taxon>
        <taxon>Solanales</taxon>
        <taxon>Convolvulaceae</taxon>
        <taxon>Cuscuteae</taxon>
        <taxon>Cuscuta</taxon>
        <taxon>Cuscuta subgen. Grammica</taxon>
        <taxon>Cuscuta sect. Cleistogrammica</taxon>
    </lineage>
</organism>
<keyword evidence="5" id="KW-1185">Reference proteome</keyword>
<reference evidence="4 5" key="1">
    <citation type="submission" date="2018-04" db="EMBL/GenBank/DDBJ databases">
        <authorList>
            <person name="Vogel A."/>
        </authorList>
    </citation>
    <scope>NUCLEOTIDE SEQUENCE [LARGE SCALE GENOMIC DNA]</scope>
</reference>
<accession>A0A484KJ41</accession>
<dbReference type="InterPro" id="IPR051419">
    <property type="entry name" value="Lys/N-term_MeTrsfase_sf"/>
</dbReference>
<name>A0A484KJ41_9ASTE</name>
<dbReference type="AlphaFoldDB" id="A0A484KJ41"/>
<sequence length="135" mass="15793">MVDDETVGSKFTHLDFFCDMEEWDSYYQNKNLGSPPYDWYVSWKQIKLALVPILEGLCNEIKKEDLRILIPGCGDSGLSKKLYDAGFTSITSVDYSTPLMHLMKKRYNLDGMQWINKDFVLSRLEVIFFIFHVFV</sequence>
<evidence type="ECO:0000256" key="3">
    <source>
        <dbReference type="ARBA" id="ARBA00022679"/>
    </source>
</evidence>
<proteinExistence type="inferred from homology"/>
<keyword evidence="2" id="KW-0489">Methyltransferase</keyword>
<evidence type="ECO:0000256" key="1">
    <source>
        <dbReference type="ARBA" id="ARBA00008361"/>
    </source>
</evidence>
<gene>
    <name evidence="4" type="ORF">CCAM_LOCUS4865</name>
</gene>
<evidence type="ECO:0008006" key="6">
    <source>
        <dbReference type="Google" id="ProtNLM"/>
    </source>
</evidence>
<dbReference type="Proteomes" id="UP000595140">
    <property type="component" value="Unassembled WGS sequence"/>
</dbReference>
<dbReference type="GO" id="GO:0008168">
    <property type="term" value="F:methyltransferase activity"/>
    <property type="evidence" value="ECO:0007669"/>
    <property type="project" value="UniProtKB-KW"/>
</dbReference>
<dbReference type="PANTHER" id="PTHR12176">
    <property type="entry name" value="SAM-DEPENDENT METHYLTRANSFERASE SUPERFAMILY PROTEIN"/>
    <property type="match status" value="1"/>
</dbReference>
<dbReference type="InterPro" id="IPR029063">
    <property type="entry name" value="SAM-dependent_MTases_sf"/>
</dbReference>
<evidence type="ECO:0000313" key="5">
    <source>
        <dbReference type="Proteomes" id="UP000595140"/>
    </source>
</evidence>
<keyword evidence="3" id="KW-0808">Transferase</keyword>
<dbReference type="SUPFAM" id="SSF53335">
    <property type="entry name" value="S-adenosyl-L-methionine-dependent methyltransferases"/>
    <property type="match status" value="1"/>
</dbReference>
<evidence type="ECO:0000256" key="2">
    <source>
        <dbReference type="ARBA" id="ARBA00022603"/>
    </source>
</evidence>
<comment type="similarity">
    <text evidence="1">Belongs to the methyltransferase superfamily.</text>
</comment>
<dbReference type="Gene3D" id="3.40.50.150">
    <property type="entry name" value="Vaccinia Virus protein VP39"/>
    <property type="match status" value="1"/>
</dbReference>
<evidence type="ECO:0000313" key="4">
    <source>
        <dbReference type="EMBL" id="VFQ63089.1"/>
    </source>
</evidence>
<protein>
    <recommendedName>
        <fullName evidence="6">Methyltransferase type 11 domain-containing protein</fullName>
    </recommendedName>
</protein>